<accession>A0AAN5C7X1</accession>
<proteinExistence type="predicted"/>
<protein>
    <submittedName>
        <fullName evidence="1">Uncharacterized protein</fullName>
    </submittedName>
</protein>
<name>A0AAN5C7X1_9BILA</name>
<comment type="caution">
    <text evidence="1">The sequence shown here is derived from an EMBL/GenBank/DDBJ whole genome shotgun (WGS) entry which is preliminary data.</text>
</comment>
<dbReference type="AlphaFoldDB" id="A0AAN5C7X1"/>
<evidence type="ECO:0000313" key="1">
    <source>
        <dbReference type="EMBL" id="GMR33182.1"/>
    </source>
</evidence>
<gene>
    <name evidence="1" type="ORF">PMAYCL1PPCAC_03377</name>
</gene>
<sequence length="126" mass="14095">AQAVGRREHRRFTHASLAGERCGWRSGRGRVEFAAGALTREGRALGALDESLRRQHHSGQSSLLVNLLLRVVQLRAADFDKLLRGGRLPSQQMEASPEFRHFGSEVLSLLVLSGVVLVRYMFDEEE</sequence>
<dbReference type="EMBL" id="BTRK01000001">
    <property type="protein sequence ID" value="GMR33182.1"/>
    <property type="molecule type" value="Genomic_DNA"/>
</dbReference>
<keyword evidence="2" id="KW-1185">Reference proteome</keyword>
<organism evidence="1 2">
    <name type="scientific">Pristionchus mayeri</name>
    <dbReference type="NCBI Taxonomy" id="1317129"/>
    <lineage>
        <taxon>Eukaryota</taxon>
        <taxon>Metazoa</taxon>
        <taxon>Ecdysozoa</taxon>
        <taxon>Nematoda</taxon>
        <taxon>Chromadorea</taxon>
        <taxon>Rhabditida</taxon>
        <taxon>Rhabditina</taxon>
        <taxon>Diplogasteromorpha</taxon>
        <taxon>Diplogasteroidea</taxon>
        <taxon>Neodiplogasteridae</taxon>
        <taxon>Pristionchus</taxon>
    </lineage>
</organism>
<evidence type="ECO:0000313" key="2">
    <source>
        <dbReference type="Proteomes" id="UP001328107"/>
    </source>
</evidence>
<reference evidence="2" key="1">
    <citation type="submission" date="2022-10" db="EMBL/GenBank/DDBJ databases">
        <title>Genome assembly of Pristionchus species.</title>
        <authorList>
            <person name="Yoshida K."/>
            <person name="Sommer R.J."/>
        </authorList>
    </citation>
    <scope>NUCLEOTIDE SEQUENCE [LARGE SCALE GENOMIC DNA]</scope>
    <source>
        <strain evidence="2">RS5460</strain>
    </source>
</reference>
<feature type="non-terminal residue" evidence="1">
    <location>
        <position position="1"/>
    </location>
</feature>
<dbReference type="Proteomes" id="UP001328107">
    <property type="component" value="Unassembled WGS sequence"/>
</dbReference>